<dbReference type="InterPro" id="IPR008628">
    <property type="entry name" value="GPP34-like"/>
</dbReference>
<keyword evidence="3" id="KW-0446">Lipid-binding</keyword>
<evidence type="ECO:0008006" key="7">
    <source>
        <dbReference type="Google" id="ProtNLM"/>
    </source>
</evidence>
<comment type="caution">
    <text evidence="5">The sequence shown here is derived from an EMBL/GenBank/DDBJ whole genome shotgun (WGS) entry which is preliminary data.</text>
</comment>
<proteinExistence type="predicted"/>
<accession>A0ABP6SZ48</accession>
<evidence type="ECO:0000256" key="3">
    <source>
        <dbReference type="ARBA" id="ARBA00023121"/>
    </source>
</evidence>
<sequence length="200" mass="22024">MNGELVVGEEIAVVALDESGRLNVQRTKFDFHLAGAALAELRHQNRVQADDRTLRGWDVEPTGHPVLDEAVRRLGRPGPNVRIERAIATVAGTARRAVFGHLVETGTLTVQPGGFLRATRYTTVRRSADGVRTDLLRAEAGDPTAHERSLIAFLRSLGWLPEILRLPPTDSRLDSLTRSAADEWGPSAVRRALDFFRAPH</sequence>
<keyword evidence="6" id="KW-1185">Reference proteome</keyword>
<dbReference type="RefSeq" id="WP_345729429.1">
    <property type="nucleotide sequence ID" value="NZ_BAAAYN010000023.1"/>
</dbReference>
<name>A0ABP6SZ48_9ACTN</name>
<evidence type="ECO:0000256" key="1">
    <source>
        <dbReference type="ARBA" id="ARBA00004255"/>
    </source>
</evidence>
<keyword evidence="2" id="KW-0333">Golgi apparatus</keyword>
<evidence type="ECO:0000256" key="4">
    <source>
        <dbReference type="ARBA" id="ARBA00023136"/>
    </source>
</evidence>
<evidence type="ECO:0000313" key="5">
    <source>
        <dbReference type="EMBL" id="GAA3389026.1"/>
    </source>
</evidence>
<dbReference type="InterPro" id="IPR038261">
    <property type="entry name" value="GPP34-like_sf"/>
</dbReference>
<dbReference type="EMBL" id="BAAAYN010000023">
    <property type="protein sequence ID" value="GAA3389026.1"/>
    <property type="molecule type" value="Genomic_DNA"/>
</dbReference>
<reference evidence="6" key="1">
    <citation type="journal article" date="2019" name="Int. J. Syst. Evol. Microbiol.">
        <title>The Global Catalogue of Microorganisms (GCM) 10K type strain sequencing project: providing services to taxonomists for standard genome sequencing and annotation.</title>
        <authorList>
            <consortium name="The Broad Institute Genomics Platform"/>
            <consortium name="The Broad Institute Genome Sequencing Center for Infectious Disease"/>
            <person name="Wu L."/>
            <person name="Ma J."/>
        </authorList>
    </citation>
    <scope>NUCLEOTIDE SEQUENCE [LARGE SCALE GENOMIC DNA]</scope>
    <source>
        <strain evidence="6">JCM 9458</strain>
    </source>
</reference>
<organism evidence="5 6">
    <name type="scientific">Cryptosporangium minutisporangium</name>
    <dbReference type="NCBI Taxonomy" id="113569"/>
    <lineage>
        <taxon>Bacteria</taxon>
        <taxon>Bacillati</taxon>
        <taxon>Actinomycetota</taxon>
        <taxon>Actinomycetes</taxon>
        <taxon>Cryptosporangiales</taxon>
        <taxon>Cryptosporangiaceae</taxon>
        <taxon>Cryptosporangium</taxon>
    </lineage>
</organism>
<dbReference type="Proteomes" id="UP001501676">
    <property type="component" value="Unassembled WGS sequence"/>
</dbReference>
<dbReference type="Gene3D" id="1.10.3630.10">
    <property type="entry name" value="yeast vps74-n-term truncation variant domain like"/>
    <property type="match status" value="1"/>
</dbReference>
<keyword evidence="4" id="KW-0472">Membrane</keyword>
<protein>
    <recommendedName>
        <fullName evidence="7">GPP34 family phosphoprotein</fullName>
    </recommendedName>
</protein>
<dbReference type="Pfam" id="PF05719">
    <property type="entry name" value="GPP34"/>
    <property type="match status" value="1"/>
</dbReference>
<comment type="subcellular location">
    <subcellularLocation>
        <location evidence="1">Golgi apparatus membrane</location>
        <topology evidence="1">Peripheral membrane protein</topology>
        <orientation evidence="1">Cytoplasmic side</orientation>
    </subcellularLocation>
</comment>
<gene>
    <name evidence="5" type="ORF">GCM10020369_37580</name>
</gene>
<evidence type="ECO:0000313" key="6">
    <source>
        <dbReference type="Proteomes" id="UP001501676"/>
    </source>
</evidence>
<evidence type="ECO:0000256" key="2">
    <source>
        <dbReference type="ARBA" id="ARBA00023034"/>
    </source>
</evidence>